<dbReference type="PANTHER" id="PTHR34700:SF4">
    <property type="entry name" value="PHAGE-LIKE ELEMENT PBSX PROTEIN XKDP"/>
    <property type="match status" value="1"/>
</dbReference>
<feature type="domain" description="LysM" evidence="4">
    <location>
        <begin position="177"/>
        <end position="226"/>
    </location>
</feature>
<keyword evidence="6" id="KW-1185">Reference proteome</keyword>
<dbReference type="Proteomes" id="UP000614996">
    <property type="component" value="Unassembled WGS sequence"/>
</dbReference>
<dbReference type="SUPFAM" id="SSF54106">
    <property type="entry name" value="LysM domain"/>
    <property type="match status" value="1"/>
</dbReference>
<dbReference type="InterPro" id="IPR036779">
    <property type="entry name" value="LysM_dom_sf"/>
</dbReference>
<dbReference type="Gene3D" id="3.10.350.10">
    <property type="entry name" value="LysM domain"/>
    <property type="match status" value="1"/>
</dbReference>
<evidence type="ECO:0000259" key="4">
    <source>
        <dbReference type="PROSITE" id="PS51782"/>
    </source>
</evidence>
<reference evidence="6" key="1">
    <citation type="journal article" date="2021" name="Int. J. Syst. Evol. Microbiol.">
        <title>Actinocatenispora comari sp. nov., an endophytic actinomycete isolated from aerial parts of Comarum salesowianum.</title>
        <authorList>
            <person name="Oyunbileg N."/>
            <person name="Iizaka Y."/>
            <person name="Hamada M."/>
            <person name="Davaapurev B.O."/>
            <person name="Fukumoto A."/>
            <person name="Tsetseg B."/>
            <person name="Kato F."/>
            <person name="Tamura T."/>
            <person name="Batkhuu J."/>
            <person name="Anzai Y."/>
        </authorList>
    </citation>
    <scope>NUCLEOTIDE SEQUENCE [LARGE SCALE GENOMIC DNA]</scope>
    <source>
        <strain evidence="6">NUM-2625</strain>
    </source>
</reference>
<evidence type="ECO:0000313" key="6">
    <source>
        <dbReference type="Proteomes" id="UP000614996"/>
    </source>
</evidence>
<sequence length="227" mass="22535">MAKHRALSPRARLGRKIAVTAVAAGAVTAVPLFGLTEAASASGTNWDAIAQCESGGNWAINTGNGYYGGLQFSQSTWDANGGDQYAARADQASRSQQIAVAERVKASQGIGAWPVCGAHAGDAGNYSGSNTDGSGGGSSTGGSSTGGSSSGGSSTGGSSAGGSASQLPATHAQKKGPKYTVKHGDTLSAIATKHKVTGGWQELYANNGKTLHGNPNLIFPGQVLVLA</sequence>
<comment type="similarity">
    <text evidence="1">Belongs to the transglycosylase family. Rpf subfamily.</text>
</comment>
<dbReference type="Pfam" id="PF06737">
    <property type="entry name" value="Transglycosylas"/>
    <property type="match status" value="1"/>
</dbReference>
<name>A0A8J4AIV5_9ACTN</name>
<dbReference type="GO" id="GO:0016787">
    <property type="term" value="F:hydrolase activity"/>
    <property type="evidence" value="ECO:0007669"/>
    <property type="project" value="UniProtKB-KW"/>
</dbReference>
<organism evidence="5 6">
    <name type="scientific">Actinocatenispora comari</name>
    <dbReference type="NCBI Taxonomy" id="2807577"/>
    <lineage>
        <taxon>Bacteria</taxon>
        <taxon>Bacillati</taxon>
        <taxon>Actinomycetota</taxon>
        <taxon>Actinomycetes</taxon>
        <taxon>Micromonosporales</taxon>
        <taxon>Micromonosporaceae</taxon>
        <taxon>Actinocatenispora</taxon>
    </lineage>
</organism>
<dbReference type="CDD" id="cd00118">
    <property type="entry name" value="LysM"/>
    <property type="match status" value="1"/>
</dbReference>
<dbReference type="InterPro" id="IPR052196">
    <property type="entry name" value="Bact_Kbp"/>
</dbReference>
<evidence type="ECO:0000313" key="5">
    <source>
        <dbReference type="EMBL" id="GIL29493.1"/>
    </source>
</evidence>
<feature type="compositionally biased region" description="Gly residues" evidence="3">
    <location>
        <begin position="133"/>
        <end position="160"/>
    </location>
</feature>
<dbReference type="InterPro" id="IPR023346">
    <property type="entry name" value="Lysozyme-like_dom_sf"/>
</dbReference>
<dbReference type="PROSITE" id="PS51782">
    <property type="entry name" value="LYSM"/>
    <property type="match status" value="1"/>
</dbReference>
<dbReference type="SMART" id="SM00257">
    <property type="entry name" value="LysM"/>
    <property type="match status" value="1"/>
</dbReference>
<dbReference type="AlphaFoldDB" id="A0A8J4AIV5"/>
<dbReference type="PANTHER" id="PTHR34700">
    <property type="entry name" value="POTASSIUM BINDING PROTEIN KBP"/>
    <property type="match status" value="1"/>
</dbReference>
<dbReference type="CDD" id="cd13925">
    <property type="entry name" value="RPF"/>
    <property type="match status" value="1"/>
</dbReference>
<dbReference type="SUPFAM" id="SSF53955">
    <property type="entry name" value="Lysozyme-like"/>
    <property type="match status" value="1"/>
</dbReference>
<proteinExistence type="inferred from homology"/>
<evidence type="ECO:0000256" key="1">
    <source>
        <dbReference type="ARBA" id="ARBA00010830"/>
    </source>
</evidence>
<gene>
    <name evidence="5" type="ORF">NUM_47470</name>
</gene>
<dbReference type="EMBL" id="BOPO01000095">
    <property type="protein sequence ID" value="GIL29493.1"/>
    <property type="molecule type" value="Genomic_DNA"/>
</dbReference>
<feature type="region of interest" description="Disordered" evidence="3">
    <location>
        <begin position="127"/>
        <end position="180"/>
    </location>
</feature>
<dbReference type="RefSeq" id="WP_207127171.1">
    <property type="nucleotide sequence ID" value="NZ_BOPO01000095.1"/>
</dbReference>
<dbReference type="InterPro" id="IPR010618">
    <property type="entry name" value="RPF"/>
</dbReference>
<comment type="caution">
    <text evidence="5">The sequence shown here is derived from an EMBL/GenBank/DDBJ whole genome shotgun (WGS) entry which is preliminary data.</text>
</comment>
<evidence type="ECO:0000256" key="2">
    <source>
        <dbReference type="ARBA" id="ARBA00022801"/>
    </source>
</evidence>
<keyword evidence="2" id="KW-0378">Hydrolase</keyword>
<accession>A0A8J4AIV5</accession>
<dbReference type="Gene3D" id="1.10.530.10">
    <property type="match status" value="1"/>
</dbReference>
<dbReference type="Pfam" id="PF01476">
    <property type="entry name" value="LysM"/>
    <property type="match status" value="1"/>
</dbReference>
<protein>
    <submittedName>
        <fullName evidence="5">Transglycosylase</fullName>
    </submittedName>
</protein>
<evidence type="ECO:0000256" key="3">
    <source>
        <dbReference type="SAM" id="MobiDB-lite"/>
    </source>
</evidence>
<dbReference type="InterPro" id="IPR018392">
    <property type="entry name" value="LysM"/>
</dbReference>